<keyword evidence="3" id="KW-1185">Reference proteome</keyword>
<feature type="transmembrane region" description="Helical" evidence="1">
    <location>
        <begin position="7"/>
        <end position="26"/>
    </location>
</feature>
<dbReference type="Pfam" id="PF09946">
    <property type="entry name" value="DUF2178"/>
    <property type="match status" value="1"/>
</dbReference>
<proteinExistence type="predicted"/>
<feature type="transmembrane region" description="Helical" evidence="1">
    <location>
        <begin position="32"/>
        <end position="55"/>
    </location>
</feature>
<protein>
    <submittedName>
        <fullName evidence="2">Uncharacterized protein</fullName>
    </submittedName>
</protein>
<feature type="transmembrane region" description="Helical" evidence="1">
    <location>
        <begin position="90"/>
        <end position="109"/>
    </location>
</feature>
<feature type="transmembrane region" description="Helical" evidence="1">
    <location>
        <begin position="121"/>
        <end position="140"/>
    </location>
</feature>
<dbReference type="Proteomes" id="UP000183952">
    <property type="component" value="Unassembled WGS sequence"/>
</dbReference>
<dbReference type="AlphaFoldDB" id="A0A1M6LY31"/>
<dbReference type="EMBL" id="FRAD01000006">
    <property type="protein sequence ID" value="SHJ76101.1"/>
    <property type="molecule type" value="Genomic_DNA"/>
</dbReference>
<dbReference type="InterPro" id="IPR019235">
    <property type="entry name" value="DUF2178_TM"/>
</dbReference>
<keyword evidence="1" id="KW-0472">Membrane</keyword>
<keyword evidence="1" id="KW-0812">Transmembrane</keyword>
<evidence type="ECO:0000256" key="1">
    <source>
        <dbReference type="SAM" id="Phobius"/>
    </source>
</evidence>
<name>A0A1M6LY31_9CLOT</name>
<dbReference type="OrthoDB" id="2194309at2"/>
<sequence>MKKNNFIIGLGYLIIGILCLVFILLFETKLNSILSGFATTGILFGSVVLWKYYYWTRPENKDKYKEKTQNEDIELKDERKEKLRDKSGRYAYILGLIVLSISVVVFSILGSLEIIDNSEMIVIYLSGLTVFQYIVGIIIYRHLSKKY</sequence>
<gene>
    <name evidence="2" type="ORF">SAMN02745248_00864</name>
</gene>
<evidence type="ECO:0000313" key="3">
    <source>
        <dbReference type="Proteomes" id="UP000183952"/>
    </source>
</evidence>
<keyword evidence="1" id="KW-1133">Transmembrane helix</keyword>
<reference evidence="2 3" key="1">
    <citation type="submission" date="2016-11" db="EMBL/GenBank/DDBJ databases">
        <authorList>
            <person name="Jaros S."/>
            <person name="Januszkiewicz K."/>
            <person name="Wedrychowicz H."/>
        </authorList>
    </citation>
    <scope>NUCLEOTIDE SEQUENCE [LARGE SCALE GENOMIC DNA]</scope>
    <source>
        <strain evidence="2 3">DSM 3090</strain>
    </source>
</reference>
<dbReference type="RefSeq" id="WP_072902722.1">
    <property type="nucleotide sequence ID" value="NZ_FRAD01000006.1"/>
</dbReference>
<dbReference type="STRING" id="1121331.SAMN02745248_00864"/>
<accession>A0A1M6LY31</accession>
<organism evidence="2 3">
    <name type="scientific">Hathewaya proteolytica DSM 3090</name>
    <dbReference type="NCBI Taxonomy" id="1121331"/>
    <lineage>
        <taxon>Bacteria</taxon>
        <taxon>Bacillati</taxon>
        <taxon>Bacillota</taxon>
        <taxon>Clostridia</taxon>
        <taxon>Eubacteriales</taxon>
        <taxon>Clostridiaceae</taxon>
        <taxon>Hathewaya</taxon>
    </lineage>
</organism>
<evidence type="ECO:0000313" key="2">
    <source>
        <dbReference type="EMBL" id="SHJ76101.1"/>
    </source>
</evidence>